<dbReference type="RefSeq" id="WP_258542398.1">
    <property type="nucleotide sequence ID" value="NZ_OU015584.1"/>
</dbReference>
<dbReference type="KEGG" id="ptan:CRYO30217_02171"/>
<dbReference type="InterPro" id="IPR022551">
    <property type="entry name" value="BrxC"/>
</dbReference>
<dbReference type="Proteomes" id="UP000683507">
    <property type="component" value="Chromosome"/>
</dbReference>
<dbReference type="Gene3D" id="3.40.30.10">
    <property type="entry name" value="Glutaredoxin"/>
    <property type="match status" value="1"/>
</dbReference>
<dbReference type="NCBIfam" id="TIGR04019">
    <property type="entry name" value="B_thiol_YtxJ"/>
    <property type="match status" value="1"/>
</dbReference>
<dbReference type="Pfam" id="PF11009">
    <property type="entry name" value="BrxC"/>
    <property type="match status" value="1"/>
</dbReference>
<evidence type="ECO:0008006" key="3">
    <source>
        <dbReference type="Google" id="ProtNLM"/>
    </source>
</evidence>
<accession>A0A916JN95</accession>
<proteinExistence type="predicted"/>
<evidence type="ECO:0000313" key="1">
    <source>
        <dbReference type="EMBL" id="CAG5083352.1"/>
    </source>
</evidence>
<keyword evidence="2" id="KW-1185">Reference proteome</keyword>
<evidence type="ECO:0000313" key="2">
    <source>
        <dbReference type="Proteomes" id="UP000683507"/>
    </source>
</evidence>
<name>A0A916JN95_9FLAO</name>
<protein>
    <recommendedName>
        <fullName evidence="3">Bacillithiol system redox-active protein YtxJ</fullName>
    </recommendedName>
</protein>
<gene>
    <name evidence="1" type="ORF">CRYO30217_02171</name>
</gene>
<sequence length="126" mass="14657">MGWFKKSTSSDERQSINWRVLKDMEGLDMYNDLSFETPVVFFKHSTRCSISSMAKDRLERDWAYEKEEVIPVYLDLITYRDISNKLSELYGIDHESPQILLVKNGKCIHTSSHSSIDPKKLSLHIG</sequence>
<organism evidence="1 2">
    <name type="scientific">Parvicella tangerina</name>
    <dbReference type="NCBI Taxonomy" id="2829795"/>
    <lineage>
        <taxon>Bacteria</taxon>
        <taxon>Pseudomonadati</taxon>
        <taxon>Bacteroidota</taxon>
        <taxon>Flavobacteriia</taxon>
        <taxon>Flavobacteriales</taxon>
        <taxon>Parvicellaceae</taxon>
        <taxon>Parvicella</taxon>
    </lineage>
</organism>
<reference evidence="1" key="1">
    <citation type="submission" date="2021-04" db="EMBL/GenBank/DDBJ databases">
        <authorList>
            <person name="Rodrigo-Torres L."/>
            <person name="Arahal R. D."/>
            <person name="Lucena T."/>
        </authorList>
    </citation>
    <scope>NUCLEOTIDE SEQUENCE</scope>
    <source>
        <strain evidence="1">AS29M-1</strain>
    </source>
</reference>
<dbReference type="AlphaFoldDB" id="A0A916JN95"/>
<dbReference type="EMBL" id="OU015584">
    <property type="protein sequence ID" value="CAG5083352.1"/>
    <property type="molecule type" value="Genomic_DNA"/>
</dbReference>